<reference evidence="3 4" key="1">
    <citation type="submission" date="2023-03" db="EMBL/GenBank/DDBJ databases">
        <title>Bacillus Genome Sequencing.</title>
        <authorList>
            <person name="Dunlap C."/>
        </authorList>
    </citation>
    <scope>NUCLEOTIDE SEQUENCE [LARGE SCALE GENOMIC DNA]</scope>
    <source>
        <strain evidence="3 4">NRS-1717</strain>
    </source>
</reference>
<comment type="caution">
    <text evidence="3">The sequence shown here is derived from an EMBL/GenBank/DDBJ whole genome shotgun (WGS) entry which is preliminary data.</text>
</comment>
<evidence type="ECO:0000256" key="1">
    <source>
        <dbReference type="SAM" id="Phobius"/>
    </source>
</evidence>
<evidence type="ECO:0000313" key="4">
    <source>
        <dbReference type="Proteomes" id="UP001342826"/>
    </source>
</evidence>
<feature type="transmembrane region" description="Helical" evidence="1">
    <location>
        <begin position="145"/>
        <end position="166"/>
    </location>
</feature>
<feature type="domain" description="VanZ-like" evidence="2">
    <location>
        <begin position="48"/>
        <end position="189"/>
    </location>
</feature>
<organism evidence="3 4">
    <name type="scientific">Metabacillus fastidiosus</name>
    <dbReference type="NCBI Taxonomy" id="1458"/>
    <lineage>
        <taxon>Bacteria</taxon>
        <taxon>Bacillati</taxon>
        <taxon>Bacillota</taxon>
        <taxon>Bacilli</taxon>
        <taxon>Bacillales</taxon>
        <taxon>Bacillaceae</taxon>
        <taxon>Metabacillus</taxon>
    </lineage>
</organism>
<dbReference type="GeneID" id="301140432"/>
<proteinExistence type="predicted"/>
<feature type="transmembrane region" description="Helical" evidence="1">
    <location>
        <begin position="172"/>
        <end position="189"/>
    </location>
</feature>
<dbReference type="RefSeq" id="WP_066227279.1">
    <property type="nucleotide sequence ID" value="NZ_JARTFQ010000005.1"/>
</dbReference>
<name>A0ABU6P2C9_9BACI</name>
<evidence type="ECO:0000259" key="2">
    <source>
        <dbReference type="Pfam" id="PF04892"/>
    </source>
</evidence>
<keyword evidence="1" id="KW-0812">Transmembrane</keyword>
<accession>A0ABU6P2C9</accession>
<feature type="transmembrane region" description="Helical" evidence="1">
    <location>
        <begin position="115"/>
        <end position="136"/>
    </location>
</feature>
<dbReference type="Pfam" id="PF04892">
    <property type="entry name" value="VanZ"/>
    <property type="match status" value="1"/>
</dbReference>
<feature type="transmembrane region" description="Helical" evidence="1">
    <location>
        <begin position="12"/>
        <end position="32"/>
    </location>
</feature>
<dbReference type="InterPro" id="IPR053150">
    <property type="entry name" value="Teicoplanin_resist-assoc"/>
</dbReference>
<dbReference type="PANTHER" id="PTHR36834:SF1">
    <property type="entry name" value="INTEGRAL MEMBRANE PROTEIN"/>
    <property type="match status" value="1"/>
</dbReference>
<dbReference type="PANTHER" id="PTHR36834">
    <property type="entry name" value="MEMBRANE PROTEIN-RELATED"/>
    <property type="match status" value="1"/>
</dbReference>
<keyword evidence="4" id="KW-1185">Reference proteome</keyword>
<dbReference type="Proteomes" id="UP001342826">
    <property type="component" value="Unassembled WGS sequence"/>
</dbReference>
<keyword evidence="1" id="KW-1133">Transmembrane helix</keyword>
<protein>
    <submittedName>
        <fullName evidence="3">VanZ family protein</fullName>
    </submittedName>
</protein>
<gene>
    <name evidence="3" type="ORF">P9271_13395</name>
</gene>
<sequence>MSLIMMYIKNMIGYMVMALPIFLISRFIFIKIKKKRINIKNEIVLLIFVLYIVGLASQTVIPMLTIGILNDTGKFIINFHIFPRNENVNLIPFHTLYQYLFQANTNVDNWDQVSILNIFANMLLFSPMGFLVPLIWKKWDSFKEIFFLGLGITCLIEIVQLFIGRSTDIDDVILNTFGMIIGYAIFLILKKVYLKTNNLSQSQSF</sequence>
<feature type="transmembrane region" description="Helical" evidence="1">
    <location>
        <begin position="44"/>
        <end position="69"/>
    </location>
</feature>
<evidence type="ECO:0000313" key="3">
    <source>
        <dbReference type="EMBL" id="MED4402311.1"/>
    </source>
</evidence>
<keyword evidence="1" id="KW-0472">Membrane</keyword>
<dbReference type="InterPro" id="IPR006976">
    <property type="entry name" value="VanZ-like"/>
</dbReference>
<dbReference type="EMBL" id="JARTFS010000011">
    <property type="protein sequence ID" value="MED4402311.1"/>
    <property type="molecule type" value="Genomic_DNA"/>
</dbReference>